<keyword evidence="3" id="KW-1185">Reference proteome</keyword>
<dbReference type="AlphaFoldDB" id="A0A852YBG0"/>
<proteinExistence type="predicted"/>
<dbReference type="EMBL" id="JACBZY010000001">
    <property type="protein sequence ID" value="NYG98690.1"/>
    <property type="molecule type" value="Genomic_DNA"/>
</dbReference>
<gene>
    <name evidence="2" type="ORF">BJ979_001316</name>
</gene>
<name>A0A852YBG0_9MICO</name>
<comment type="caution">
    <text evidence="2">The sequence shown here is derived from an EMBL/GenBank/DDBJ whole genome shotgun (WGS) entry which is preliminary data.</text>
</comment>
<accession>A0A852YBG0</accession>
<protein>
    <recommendedName>
        <fullName evidence="1">DUF4232 domain-containing protein</fullName>
    </recommendedName>
</protein>
<dbReference type="InterPro" id="IPR025326">
    <property type="entry name" value="DUF4232"/>
</dbReference>
<sequence length="85" mass="8575">MPAECPADGPAIQTVTIQPGGTATAVVRVANLQGGGATGCATEKGDGWRIYPPHSFAAVFVPDAGVLACTDSQVWMNFASPVANS</sequence>
<organism evidence="2 3">
    <name type="scientific">Schumannella luteola</name>
    <dbReference type="NCBI Taxonomy" id="472059"/>
    <lineage>
        <taxon>Bacteria</taxon>
        <taxon>Bacillati</taxon>
        <taxon>Actinomycetota</taxon>
        <taxon>Actinomycetes</taxon>
        <taxon>Micrococcales</taxon>
        <taxon>Microbacteriaceae</taxon>
        <taxon>Schumannella</taxon>
    </lineage>
</organism>
<evidence type="ECO:0000313" key="3">
    <source>
        <dbReference type="Proteomes" id="UP000553888"/>
    </source>
</evidence>
<evidence type="ECO:0000259" key="1">
    <source>
        <dbReference type="Pfam" id="PF14016"/>
    </source>
</evidence>
<reference evidence="2 3" key="1">
    <citation type="submission" date="2020-07" db="EMBL/GenBank/DDBJ databases">
        <title>Sequencing the genomes of 1000 actinobacteria strains.</title>
        <authorList>
            <person name="Klenk H.-P."/>
        </authorList>
    </citation>
    <scope>NUCLEOTIDE SEQUENCE [LARGE SCALE GENOMIC DNA]</scope>
    <source>
        <strain evidence="2 3">DSM 23141</strain>
    </source>
</reference>
<evidence type="ECO:0000313" key="2">
    <source>
        <dbReference type="EMBL" id="NYG98690.1"/>
    </source>
</evidence>
<dbReference type="Pfam" id="PF14016">
    <property type="entry name" value="DUF4232"/>
    <property type="match status" value="1"/>
</dbReference>
<feature type="domain" description="DUF4232" evidence="1">
    <location>
        <begin position="7"/>
        <end position="72"/>
    </location>
</feature>
<dbReference type="Proteomes" id="UP000553888">
    <property type="component" value="Unassembled WGS sequence"/>
</dbReference>